<evidence type="ECO:0000313" key="8">
    <source>
        <dbReference type="EMBL" id="NUQ89412.1"/>
    </source>
</evidence>
<keyword evidence="3 6" id="KW-0812">Transmembrane</keyword>
<keyword evidence="4 6" id="KW-1133">Transmembrane helix</keyword>
<name>A0A850CBS3_9ACTN</name>
<evidence type="ECO:0000259" key="7">
    <source>
        <dbReference type="Pfam" id="PF03176"/>
    </source>
</evidence>
<evidence type="ECO:0000313" key="9">
    <source>
        <dbReference type="Proteomes" id="UP000574690"/>
    </source>
</evidence>
<feature type="domain" description="Membrane transport protein MMPL" evidence="7">
    <location>
        <begin position="2"/>
        <end position="56"/>
    </location>
</feature>
<keyword evidence="2" id="KW-1003">Cell membrane</keyword>
<reference evidence="8 9" key="1">
    <citation type="submission" date="2020-05" db="EMBL/GenBank/DDBJ databases">
        <title>DNA-SIP metagenomic assembled genomes.</title>
        <authorList>
            <person name="Yu J."/>
        </authorList>
    </citation>
    <scope>NUCLEOTIDE SEQUENCE [LARGE SCALE GENOMIC DNA]</scope>
    <source>
        <strain evidence="8">Bin5.27</strain>
    </source>
</reference>
<sequence>IMIAVFGAFVFSESRMLQQFGVGMAAAIFLDAFVIRVLLVPAIMKVLGRSAWWMPKWLDRALPHVTVEPEREPAKEPARV</sequence>
<gene>
    <name evidence="8" type="ORF">HOQ43_13245</name>
</gene>
<keyword evidence="5 6" id="KW-0472">Membrane</keyword>
<comment type="subcellular location">
    <subcellularLocation>
        <location evidence="1">Cell membrane</location>
        <topology evidence="1">Multi-pass membrane protein</topology>
    </subcellularLocation>
</comment>
<feature type="transmembrane region" description="Helical" evidence="6">
    <location>
        <begin position="20"/>
        <end position="44"/>
    </location>
</feature>
<dbReference type="PANTHER" id="PTHR33406">
    <property type="entry name" value="MEMBRANE PROTEIN MJ1562-RELATED"/>
    <property type="match status" value="1"/>
</dbReference>
<organism evidence="8 9">
    <name type="scientific">Glycomyces artemisiae</name>
    <dbReference type="NCBI Taxonomy" id="1076443"/>
    <lineage>
        <taxon>Bacteria</taxon>
        <taxon>Bacillati</taxon>
        <taxon>Actinomycetota</taxon>
        <taxon>Actinomycetes</taxon>
        <taxon>Glycomycetales</taxon>
        <taxon>Glycomycetaceae</taxon>
        <taxon>Glycomyces</taxon>
    </lineage>
</organism>
<evidence type="ECO:0000256" key="5">
    <source>
        <dbReference type="ARBA" id="ARBA00023136"/>
    </source>
</evidence>
<dbReference type="Proteomes" id="UP000574690">
    <property type="component" value="Unassembled WGS sequence"/>
</dbReference>
<dbReference type="GO" id="GO:0005886">
    <property type="term" value="C:plasma membrane"/>
    <property type="evidence" value="ECO:0007669"/>
    <property type="project" value="UniProtKB-SubCell"/>
</dbReference>
<feature type="non-terminal residue" evidence="8">
    <location>
        <position position="1"/>
    </location>
</feature>
<protein>
    <submittedName>
        <fullName evidence="8">MMPL family transporter</fullName>
    </submittedName>
</protein>
<dbReference type="SUPFAM" id="SSF82866">
    <property type="entry name" value="Multidrug efflux transporter AcrB transmembrane domain"/>
    <property type="match status" value="1"/>
</dbReference>
<accession>A0A850CBS3</accession>
<evidence type="ECO:0000256" key="2">
    <source>
        <dbReference type="ARBA" id="ARBA00022475"/>
    </source>
</evidence>
<proteinExistence type="predicted"/>
<evidence type="ECO:0000256" key="1">
    <source>
        <dbReference type="ARBA" id="ARBA00004651"/>
    </source>
</evidence>
<evidence type="ECO:0000256" key="6">
    <source>
        <dbReference type="SAM" id="Phobius"/>
    </source>
</evidence>
<evidence type="ECO:0000256" key="4">
    <source>
        <dbReference type="ARBA" id="ARBA00022989"/>
    </source>
</evidence>
<dbReference type="EMBL" id="JABFXE010000549">
    <property type="protein sequence ID" value="NUQ89412.1"/>
    <property type="molecule type" value="Genomic_DNA"/>
</dbReference>
<evidence type="ECO:0000256" key="3">
    <source>
        <dbReference type="ARBA" id="ARBA00022692"/>
    </source>
</evidence>
<dbReference type="PANTHER" id="PTHR33406:SF13">
    <property type="entry name" value="MEMBRANE PROTEIN YDFJ"/>
    <property type="match status" value="1"/>
</dbReference>
<dbReference type="InterPro" id="IPR004869">
    <property type="entry name" value="MMPL_dom"/>
</dbReference>
<dbReference type="Pfam" id="PF03176">
    <property type="entry name" value="MMPL"/>
    <property type="match status" value="1"/>
</dbReference>
<comment type="caution">
    <text evidence="8">The sequence shown here is derived from an EMBL/GenBank/DDBJ whole genome shotgun (WGS) entry which is preliminary data.</text>
</comment>
<dbReference type="InterPro" id="IPR050545">
    <property type="entry name" value="Mycobact_MmpL"/>
</dbReference>
<dbReference type="AlphaFoldDB" id="A0A850CBS3"/>
<dbReference type="Gene3D" id="1.20.1640.10">
    <property type="entry name" value="Multidrug efflux transporter AcrB transmembrane domain"/>
    <property type="match status" value="1"/>
</dbReference>